<dbReference type="EMBL" id="CAICTM010001583">
    <property type="protein sequence ID" value="CAB9524786.1"/>
    <property type="molecule type" value="Genomic_DNA"/>
</dbReference>
<reference evidence="1" key="1">
    <citation type="submission" date="2020-06" db="EMBL/GenBank/DDBJ databases">
        <authorList>
            <consortium name="Plant Systems Biology data submission"/>
        </authorList>
    </citation>
    <scope>NUCLEOTIDE SEQUENCE</scope>
    <source>
        <strain evidence="1">D6</strain>
    </source>
</reference>
<protein>
    <submittedName>
        <fullName evidence="1">Uncharacterized protein</fullName>
    </submittedName>
</protein>
<evidence type="ECO:0000313" key="2">
    <source>
        <dbReference type="Proteomes" id="UP001153069"/>
    </source>
</evidence>
<evidence type="ECO:0000313" key="1">
    <source>
        <dbReference type="EMBL" id="CAB9524786.1"/>
    </source>
</evidence>
<accession>A0A9N8HSY1</accession>
<dbReference type="AlphaFoldDB" id="A0A9N8HSY1"/>
<dbReference type="SUPFAM" id="SSF52047">
    <property type="entry name" value="RNI-like"/>
    <property type="match status" value="1"/>
</dbReference>
<proteinExistence type="predicted"/>
<gene>
    <name evidence="1" type="ORF">SEMRO_1585_G284070.1</name>
</gene>
<dbReference type="Proteomes" id="UP001153069">
    <property type="component" value="Unassembled WGS sequence"/>
</dbReference>
<sequence length="177" mass="19786">MLWLNGEEADPAWKFVLAHLTQLTLQGSEDAEAFSVAALTRLLQVQTNLETLSCQYIDLVASTSQSQDQDQLTLFTKALEQSTRLQKVQMTSLRLVVANNNTPHTTLDPIIQGLGHCQHVELAMRHRSTISKQALEAMLLTTTSNSNLQSLVLGRRISLTTQELDTILRCQQELQTE</sequence>
<name>A0A9N8HSY1_9STRA</name>
<keyword evidence="2" id="KW-1185">Reference proteome</keyword>
<comment type="caution">
    <text evidence="1">The sequence shown here is derived from an EMBL/GenBank/DDBJ whole genome shotgun (WGS) entry which is preliminary data.</text>
</comment>
<organism evidence="1 2">
    <name type="scientific">Seminavis robusta</name>
    <dbReference type="NCBI Taxonomy" id="568900"/>
    <lineage>
        <taxon>Eukaryota</taxon>
        <taxon>Sar</taxon>
        <taxon>Stramenopiles</taxon>
        <taxon>Ochrophyta</taxon>
        <taxon>Bacillariophyta</taxon>
        <taxon>Bacillariophyceae</taxon>
        <taxon>Bacillariophycidae</taxon>
        <taxon>Naviculales</taxon>
        <taxon>Naviculaceae</taxon>
        <taxon>Seminavis</taxon>
    </lineage>
</organism>